<evidence type="ECO:0000313" key="3">
    <source>
        <dbReference type="Proteomes" id="UP000184050"/>
    </source>
</evidence>
<sequence>MKKRILPVLFALFLTASLSAQNTFNEGDNVLNLGLGIGNTLYTGSYYSSSVPPLSASYEVGVKDELFDENSSLGVGGYLGYSGSKYTGWGSSYSFNNIIIGARGALHYQFIDQLDTYAGLMLGYRIVSWKSSSGDFNYGSAASSGFTSAFYVGGRYYFNETFAGMMELGYGIAYLNIGVAIKL</sequence>
<evidence type="ECO:0000256" key="1">
    <source>
        <dbReference type="SAM" id="SignalP"/>
    </source>
</evidence>
<accession>A0A1M6KSR6</accession>
<name>A0A1M6KSR6_9BACT</name>
<reference evidence="2 3" key="1">
    <citation type="submission" date="2016-11" db="EMBL/GenBank/DDBJ databases">
        <authorList>
            <person name="Jaros S."/>
            <person name="Januszkiewicz K."/>
            <person name="Wedrychowicz H."/>
        </authorList>
    </citation>
    <scope>NUCLEOTIDE SEQUENCE [LARGE SCALE GENOMIC DNA]</scope>
    <source>
        <strain evidence="2 3">DSM 27063</strain>
    </source>
</reference>
<feature type="chain" id="PRO_5012477719" description="Outer membrane protein beta-barrel domain-containing protein" evidence="1">
    <location>
        <begin position="21"/>
        <end position="183"/>
    </location>
</feature>
<dbReference type="EMBL" id="FQZE01000024">
    <property type="protein sequence ID" value="SHJ61942.1"/>
    <property type="molecule type" value="Genomic_DNA"/>
</dbReference>
<evidence type="ECO:0000313" key="2">
    <source>
        <dbReference type="EMBL" id="SHJ61942.1"/>
    </source>
</evidence>
<protein>
    <recommendedName>
        <fullName evidence="4">Outer membrane protein beta-barrel domain-containing protein</fullName>
    </recommendedName>
</protein>
<feature type="signal peptide" evidence="1">
    <location>
        <begin position="1"/>
        <end position="20"/>
    </location>
</feature>
<dbReference type="RefSeq" id="WP_073171068.1">
    <property type="nucleotide sequence ID" value="NZ_FQZE01000024.1"/>
</dbReference>
<dbReference type="OrthoDB" id="1118003at2"/>
<dbReference type="AlphaFoldDB" id="A0A1M6KSR6"/>
<gene>
    <name evidence="2" type="ORF">SAMN05444280_12442</name>
</gene>
<proteinExistence type="predicted"/>
<keyword evidence="1" id="KW-0732">Signal</keyword>
<keyword evidence="3" id="KW-1185">Reference proteome</keyword>
<organism evidence="2 3">
    <name type="scientific">Tangfeifania diversioriginum</name>
    <dbReference type="NCBI Taxonomy" id="1168035"/>
    <lineage>
        <taxon>Bacteria</taxon>
        <taxon>Pseudomonadati</taxon>
        <taxon>Bacteroidota</taxon>
        <taxon>Bacteroidia</taxon>
        <taxon>Marinilabiliales</taxon>
        <taxon>Prolixibacteraceae</taxon>
        <taxon>Tangfeifania</taxon>
    </lineage>
</organism>
<dbReference type="STRING" id="1168035.SAMN05444280_12442"/>
<dbReference type="Proteomes" id="UP000184050">
    <property type="component" value="Unassembled WGS sequence"/>
</dbReference>
<evidence type="ECO:0008006" key="4">
    <source>
        <dbReference type="Google" id="ProtNLM"/>
    </source>
</evidence>